<protein>
    <submittedName>
        <fullName evidence="1">Uncharacterized protein</fullName>
    </submittedName>
</protein>
<dbReference type="EMBL" id="BAAAZG010000016">
    <property type="protein sequence ID" value="GAA4069905.1"/>
    <property type="molecule type" value="Genomic_DNA"/>
</dbReference>
<proteinExistence type="predicted"/>
<evidence type="ECO:0000313" key="1">
    <source>
        <dbReference type="EMBL" id="GAA4069905.1"/>
    </source>
</evidence>
<reference evidence="2" key="1">
    <citation type="journal article" date="2019" name="Int. J. Syst. Evol. Microbiol.">
        <title>The Global Catalogue of Microorganisms (GCM) 10K type strain sequencing project: providing services to taxonomists for standard genome sequencing and annotation.</title>
        <authorList>
            <consortium name="The Broad Institute Genomics Platform"/>
            <consortium name="The Broad Institute Genome Sequencing Center for Infectious Disease"/>
            <person name="Wu L."/>
            <person name="Ma J."/>
        </authorList>
    </citation>
    <scope>NUCLEOTIDE SEQUENCE [LARGE SCALE GENOMIC DNA]</scope>
    <source>
        <strain evidence="2">JCM 16702</strain>
    </source>
</reference>
<organism evidence="1 2">
    <name type="scientific">Actinomadura miaoliensis</name>
    <dbReference type="NCBI Taxonomy" id="430685"/>
    <lineage>
        <taxon>Bacteria</taxon>
        <taxon>Bacillati</taxon>
        <taxon>Actinomycetota</taxon>
        <taxon>Actinomycetes</taxon>
        <taxon>Streptosporangiales</taxon>
        <taxon>Thermomonosporaceae</taxon>
        <taxon>Actinomadura</taxon>
    </lineage>
</organism>
<dbReference type="Proteomes" id="UP001500683">
    <property type="component" value="Unassembled WGS sequence"/>
</dbReference>
<gene>
    <name evidence="1" type="ORF">GCM10022214_26620</name>
</gene>
<dbReference type="RefSeq" id="WP_344945920.1">
    <property type="nucleotide sequence ID" value="NZ_BAAAZG010000016.1"/>
</dbReference>
<comment type="caution">
    <text evidence="1">The sequence shown here is derived from an EMBL/GenBank/DDBJ whole genome shotgun (WGS) entry which is preliminary data.</text>
</comment>
<accession>A0ABP7VNX6</accession>
<keyword evidence="2" id="KW-1185">Reference proteome</keyword>
<sequence>MNTSICTGIHNRVERAGLLRLLEERDSDGTPQYNRLKKSSQSPAWSHFKQLITHLDWGDGLGDTRV</sequence>
<evidence type="ECO:0000313" key="2">
    <source>
        <dbReference type="Proteomes" id="UP001500683"/>
    </source>
</evidence>
<name>A0ABP7VNX6_9ACTN</name>